<dbReference type="EMBL" id="GL945474">
    <property type="protein sequence ID" value="EGO04528.1"/>
    <property type="molecule type" value="Genomic_DNA"/>
</dbReference>
<dbReference type="Proteomes" id="UP000008063">
    <property type="component" value="Unassembled WGS sequence"/>
</dbReference>
<dbReference type="InParanoid" id="F8PHJ6"/>
<reference evidence="2" key="1">
    <citation type="journal article" date="2011" name="Science">
        <title>The plant cell wall-decomposing machinery underlies the functional diversity of forest fungi.</title>
        <authorList>
            <person name="Eastwood D.C."/>
            <person name="Floudas D."/>
            <person name="Binder M."/>
            <person name="Majcherczyk A."/>
            <person name="Schneider P."/>
            <person name="Aerts A."/>
            <person name="Asiegbu F.O."/>
            <person name="Baker S.E."/>
            <person name="Barry K."/>
            <person name="Bendiksby M."/>
            <person name="Blumentritt M."/>
            <person name="Coutinho P.M."/>
            <person name="Cullen D."/>
            <person name="de Vries R.P."/>
            <person name="Gathman A."/>
            <person name="Goodell B."/>
            <person name="Henrissat B."/>
            <person name="Ihrmark K."/>
            <person name="Kauserud H."/>
            <person name="Kohler A."/>
            <person name="LaButti K."/>
            <person name="Lapidus A."/>
            <person name="Lavin J.L."/>
            <person name="Lee Y.-H."/>
            <person name="Lindquist E."/>
            <person name="Lilly W."/>
            <person name="Lucas S."/>
            <person name="Morin E."/>
            <person name="Murat C."/>
            <person name="Oguiza J.A."/>
            <person name="Park J."/>
            <person name="Pisabarro A.G."/>
            <person name="Riley R."/>
            <person name="Rosling A."/>
            <person name="Salamov A."/>
            <person name="Schmidt O."/>
            <person name="Schmutz J."/>
            <person name="Skrede I."/>
            <person name="Stenlid J."/>
            <person name="Wiebenga A."/>
            <person name="Xie X."/>
            <person name="Kuees U."/>
            <person name="Hibbett D.S."/>
            <person name="Hoffmeister D."/>
            <person name="Hoegberg N."/>
            <person name="Martin F."/>
            <person name="Grigoriev I.V."/>
            <person name="Watkinson S.C."/>
        </authorList>
    </citation>
    <scope>NUCLEOTIDE SEQUENCE [LARGE SCALE GENOMIC DNA]</scope>
    <source>
        <strain evidence="2">strain S7.3</strain>
    </source>
</reference>
<evidence type="ECO:0000313" key="1">
    <source>
        <dbReference type="EMBL" id="EGO04528.1"/>
    </source>
</evidence>
<gene>
    <name evidence="1" type="ORF">SERLA73DRAFT_68214</name>
</gene>
<keyword evidence="2" id="KW-1185">Reference proteome</keyword>
<evidence type="ECO:0000313" key="2">
    <source>
        <dbReference type="Proteomes" id="UP000008063"/>
    </source>
</evidence>
<protein>
    <submittedName>
        <fullName evidence="1">Uncharacterized protein</fullName>
    </submittedName>
</protein>
<sequence>MASNHPIKDAGRDGCDICFQHLKGHTEEARDISMSMAGQGTVKPLSPIPS</sequence>
<organism evidence="2">
    <name type="scientific">Serpula lacrymans var. lacrymans (strain S7.3)</name>
    <name type="common">Dry rot fungus</name>
    <dbReference type="NCBI Taxonomy" id="936435"/>
    <lineage>
        <taxon>Eukaryota</taxon>
        <taxon>Fungi</taxon>
        <taxon>Dikarya</taxon>
        <taxon>Basidiomycota</taxon>
        <taxon>Agaricomycotina</taxon>
        <taxon>Agaricomycetes</taxon>
        <taxon>Agaricomycetidae</taxon>
        <taxon>Boletales</taxon>
        <taxon>Coniophorineae</taxon>
        <taxon>Serpulaceae</taxon>
        <taxon>Serpula</taxon>
    </lineage>
</organism>
<name>F8PHJ6_SERL3</name>
<dbReference type="AlphaFoldDB" id="F8PHJ6"/>
<proteinExistence type="predicted"/>
<dbReference type="HOGENOM" id="CLU_3125962_0_0_1"/>
<accession>F8PHJ6</accession>